<gene>
    <name evidence="3" type="ORF">GCG54_00006051</name>
</gene>
<accession>A0A8H4CLV7</accession>
<feature type="transmembrane region" description="Helical" evidence="2">
    <location>
        <begin position="63"/>
        <end position="89"/>
    </location>
</feature>
<keyword evidence="2" id="KW-0812">Transmembrane</keyword>
<feature type="transmembrane region" description="Helical" evidence="2">
    <location>
        <begin position="110"/>
        <end position="139"/>
    </location>
</feature>
<sequence>MSNIAYRAELETDSNSHDEHSPHPLDAANITDSSTPFVRETKGFTSVISPKPPSTSKLSSIGWYTPAVIVGGFIGAMVIAIANYIYFYVIGGGDGRPIDEVGISQATNSFLILVFSRAFSTILTVSASSAFAQLLWWYLRRRSLPLEKVEALFQLNYGPLNLYQLGILKLVPLLWFFGLLLLLVPLSASLPGGALVVEQVARSATNAASIPALNVDFRGNGSAADLFKYAMFSTMPDGDYKMPILEYSAIGKRSLLEGAYLTRTSPCGVNCSYDLQFAAPSLQCKDANPVSTAKLYFNTDLNDTYAQNGFYRASHYPHNPNFKRVNDLYEFVMIWAESDGQRQNATLRALNCVAMAATYNAHVNYTNSIQAITVGITNEKPLNATALFYPSLFYGERHAKDGPNGIEYIYPTYTHSKDELNALFHGCQLLSMAETLTEPLKGDAVYLGTDGYNRSSSLIQETPLTRAAYDEQTKDYTYMDYNLSPDILRDLMTNVSLSIFNDGQHLTSTSVTTETYRLSYVFKSPWRLIAVYAADLIVTAIFLLLGLIAMFQNGVAATPGGFLQILCTTTHEHGTLNQLARQACSGGKEGMPERLMKLKVRFGEVVDMNEDSRFAAFGTEEETSLLVNERALSPLKRQQHD</sequence>
<name>A0A8H4CLV7_COLGL</name>
<keyword evidence="4" id="KW-1185">Reference proteome</keyword>
<feature type="compositionally biased region" description="Basic and acidic residues" evidence="1">
    <location>
        <begin position="8"/>
        <end position="23"/>
    </location>
</feature>
<feature type="transmembrane region" description="Helical" evidence="2">
    <location>
        <begin position="529"/>
        <end position="551"/>
    </location>
</feature>
<evidence type="ECO:0000256" key="1">
    <source>
        <dbReference type="SAM" id="MobiDB-lite"/>
    </source>
</evidence>
<feature type="region of interest" description="Disordered" evidence="1">
    <location>
        <begin position="8"/>
        <end position="31"/>
    </location>
</feature>
<dbReference type="AlphaFoldDB" id="A0A8H4CLV7"/>
<proteinExistence type="predicted"/>
<evidence type="ECO:0000313" key="4">
    <source>
        <dbReference type="Proteomes" id="UP000613401"/>
    </source>
</evidence>
<reference evidence="3" key="1">
    <citation type="journal article" date="2020" name="Phytopathology">
        <title>Genome sequence and comparative analysis of Colletotrichum gloeosporioides isolated from Liriodendron leaves.</title>
        <authorList>
            <person name="Fu F.F."/>
            <person name="Hao Z."/>
            <person name="Wang P."/>
            <person name="Lu Y."/>
            <person name="Xue L.J."/>
            <person name="Wei G."/>
            <person name="Tian Y."/>
            <person name="Baishi H."/>
            <person name="Xu H."/>
            <person name="Shi J."/>
            <person name="Cheng T."/>
            <person name="Wang G."/>
            <person name="Yi Y."/>
            <person name="Chen J."/>
        </authorList>
    </citation>
    <scope>NUCLEOTIDE SEQUENCE</scope>
    <source>
        <strain evidence="3">Lc1</strain>
    </source>
</reference>
<evidence type="ECO:0000256" key="2">
    <source>
        <dbReference type="SAM" id="Phobius"/>
    </source>
</evidence>
<evidence type="ECO:0008006" key="5">
    <source>
        <dbReference type="Google" id="ProtNLM"/>
    </source>
</evidence>
<organism evidence="3 4">
    <name type="scientific">Colletotrichum gloeosporioides</name>
    <name type="common">Anthracnose fungus</name>
    <name type="synonym">Glomerella cingulata</name>
    <dbReference type="NCBI Taxonomy" id="474922"/>
    <lineage>
        <taxon>Eukaryota</taxon>
        <taxon>Fungi</taxon>
        <taxon>Dikarya</taxon>
        <taxon>Ascomycota</taxon>
        <taxon>Pezizomycotina</taxon>
        <taxon>Sordariomycetes</taxon>
        <taxon>Hypocreomycetidae</taxon>
        <taxon>Glomerellales</taxon>
        <taxon>Glomerellaceae</taxon>
        <taxon>Colletotrichum</taxon>
        <taxon>Colletotrichum gloeosporioides species complex</taxon>
    </lineage>
</organism>
<comment type="caution">
    <text evidence="3">The sequence shown here is derived from an EMBL/GenBank/DDBJ whole genome shotgun (WGS) entry which is preliminary data.</text>
</comment>
<dbReference type="GeneID" id="69013200"/>
<dbReference type="PANTHER" id="PTHR35041:SF6">
    <property type="entry name" value="FORMYLMETHIONINE DEFORMYLASE-LIKE PROTEIN-RELATED"/>
    <property type="match status" value="1"/>
</dbReference>
<reference evidence="3" key="2">
    <citation type="submission" date="2020-03" db="EMBL/GenBank/DDBJ databases">
        <authorList>
            <person name="Fu F.-F."/>
            <person name="Chen J."/>
        </authorList>
    </citation>
    <scope>NUCLEOTIDE SEQUENCE</scope>
    <source>
        <strain evidence="3">Lc1</strain>
    </source>
</reference>
<dbReference type="PANTHER" id="PTHR35041">
    <property type="entry name" value="MEDIATOR OF RNA POLYMERASE II TRANSCRIPTION SUBUNIT 1"/>
    <property type="match status" value="1"/>
</dbReference>
<feature type="transmembrane region" description="Helical" evidence="2">
    <location>
        <begin position="162"/>
        <end position="184"/>
    </location>
</feature>
<dbReference type="Proteomes" id="UP000613401">
    <property type="component" value="Unassembled WGS sequence"/>
</dbReference>
<keyword evidence="2" id="KW-1133">Transmembrane helix</keyword>
<dbReference type="RefSeq" id="XP_045265448.1">
    <property type="nucleotide sequence ID" value="XM_045406065.1"/>
</dbReference>
<protein>
    <recommendedName>
        <fullName evidence="5">Formylmethionine deformylase</fullName>
    </recommendedName>
</protein>
<dbReference type="EMBL" id="WVTB01000036">
    <property type="protein sequence ID" value="KAF3806289.1"/>
    <property type="molecule type" value="Genomic_DNA"/>
</dbReference>
<keyword evidence="2" id="KW-0472">Membrane</keyword>
<evidence type="ECO:0000313" key="3">
    <source>
        <dbReference type="EMBL" id="KAF3806289.1"/>
    </source>
</evidence>